<sequence>MEKLQVGQLTVIIVPPATNFAPVDGRQYIMEPPIGANRVLTIGVSSNQCSDKNNKSFILEWKPKLGEYVLTGKINYFEETGLNREHMRKWKDKITKMLTLIIKSDYYLFQHVPWLMDAPILIELYNHRSQLIKIENFGTPRKYMLKEKAELDLN</sequence>
<accession>A0ABQ4KPG0</accession>
<keyword evidence="3" id="KW-1185">Reference proteome</keyword>
<feature type="domain" description="Staygreen protein" evidence="1">
    <location>
        <begin position="5"/>
        <end position="143"/>
    </location>
</feature>
<organism evidence="2 3">
    <name type="scientific">Lederbergia ruris</name>
    <dbReference type="NCBI Taxonomy" id="217495"/>
    <lineage>
        <taxon>Bacteria</taxon>
        <taxon>Bacillati</taxon>
        <taxon>Bacillota</taxon>
        <taxon>Bacilli</taxon>
        <taxon>Bacillales</taxon>
        <taxon>Bacillaceae</taxon>
        <taxon>Lederbergia</taxon>
    </lineage>
</organism>
<comment type="caution">
    <text evidence="2">The sequence shown here is derived from an EMBL/GenBank/DDBJ whole genome shotgun (WGS) entry which is preliminary data.</text>
</comment>
<proteinExistence type="predicted"/>
<dbReference type="RefSeq" id="WP_212967499.1">
    <property type="nucleotide sequence ID" value="NZ_BORB01000063.1"/>
</dbReference>
<dbReference type="EMBL" id="BORB01000063">
    <property type="protein sequence ID" value="GIN59823.1"/>
    <property type="molecule type" value="Genomic_DNA"/>
</dbReference>
<reference evidence="2 3" key="1">
    <citation type="submission" date="2021-03" db="EMBL/GenBank/DDBJ databases">
        <title>Antimicrobial resistance genes in bacteria isolated from Japanese honey, and their potential for conferring macrolide and lincosamide resistance in the American foulbrood pathogen Paenibacillus larvae.</title>
        <authorList>
            <person name="Okamoto M."/>
            <person name="Kumagai M."/>
            <person name="Kanamori H."/>
            <person name="Takamatsu D."/>
        </authorList>
    </citation>
    <scope>NUCLEOTIDE SEQUENCE [LARGE SCALE GENOMIC DNA]</scope>
    <source>
        <strain evidence="2 3">J8TS2</strain>
    </source>
</reference>
<evidence type="ECO:0000259" key="1">
    <source>
        <dbReference type="Pfam" id="PF12638"/>
    </source>
</evidence>
<evidence type="ECO:0000313" key="3">
    <source>
        <dbReference type="Proteomes" id="UP000679950"/>
    </source>
</evidence>
<evidence type="ECO:0000313" key="2">
    <source>
        <dbReference type="EMBL" id="GIN59823.1"/>
    </source>
</evidence>
<dbReference type="Pfam" id="PF12638">
    <property type="entry name" value="Staygreen"/>
    <property type="match status" value="1"/>
</dbReference>
<gene>
    <name evidence="2" type="ORF">J8TS2_41420</name>
</gene>
<dbReference type="InterPro" id="IPR024438">
    <property type="entry name" value="Staygreen"/>
</dbReference>
<name>A0ABQ4KPG0_9BACI</name>
<dbReference type="Proteomes" id="UP000679950">
    <property type="component" value="Unassembled WGS sequence"/>
</dbReference>
<protein>
    <recommendedName>
        <fullName evidence="1">Staygreen protein domain-containing protein</fullName>
    </recommendedName>
</protein>